<dbReference type="Pfam" id="PF07162">
    <property type="entry name" value="B9-C2"/>
    <property type="match status" value="1"/>
</dbReference>
<dbReference type="InParanoid" id="A0A482XAP3"/>
<dbReference type="PROSITE" id="PS51381">
    <property type="entry name" value="C2_B9"/>
    <property type="match status" value="1"/>
</dbReference>
<keyword evidence="9" id="KW-1185">Reference proteome</keyword>
<evidence type="ECO:0000256" key="6">
    <source>
        <dbReference type="ARBA" id="ARBA00038411"/>
    </source>
</evidence>
<sequence>MAEVHIIGQVVGASKFPSKSLFCKWSLHTGGGWKLISGLKEGQTQVDNPVYDEITHWSHPIDVHYSTKGVQGWPKIHVQVYHYDQFGRSELYGYGFCFIPTTPGSHTIECCTWRPVGSWRDEFMQYFLGGGPQLRAPDVIYTGNDRYRLQTQTMGSVHFQLGIILRNFHKFGIET</sequence>
<evidence type="ECO:0000256" key="7">
    <source>
        <dbReference type="ARBA" id="ARBA00039272"/>
    </source>
</evidence>
<reference evidence="8 9" key="1">
    <citation type="journal article" date="2017" name="Gigascience">
        <title>Genome sequence of the small brown planthopper, Laodelphax striatellus.</title>
        <authorList>
            <person name="Zhu J."/>
            <person name="Jiang F."/>
            <person name="Wang X."/>
            <person name="Yang P."/>
            <person name="Bao Y."/>
            <person name="Zhao W."/>
            <person name="Wang W."/>
            <person name="Lu H."/>
            <person name="Wang Q."/>
            <person name="Cui N."/>
            <person name="Li J."/>
            <person name="Chen X."/>
            <person name="Luo L."/>
            <person name="Yu J."/>
            <person name="Kang L."/>
            <person name="Cui F."/>
        </authorList>
    </citation>
    <scope>NUCLEOTIDE SEQUENCE [LARGE SCALE GENOMIC DNA]</scope>
    <source>
        <strain evidence="8">Lst14</strain>
    </source>
</reference>
<dbReference type="PANTHER" id="PTHR12968">
    <property type="entry name" value="B9 DOMAIN-CONTAINING"/>
    <property type="match status" value="1"/>
</dbReference>
<dbReference type="GO" id="GO:0036038">
    <property type="term" value="C:MKS complex"/>
    <property type="evidence" value="ECO:0007669"/>
    <property type="project" value="TreeGrafter"/>
</dbReference>
<evidence type="ECO:0000256" key="1">
    <source>
        <dbReference type="ARBA" id="ARBA00004120"/>
    </source>
</evidence>
<protein>
    <recommendedName>
        <fullName evidence="7">B9 domain-containing protein 2</fullName>
    </recommendedName>
</protein>
<dbReference type="PANTHER" id="PTHR12968:SF2">
    <property type="entry name" value="B9 DOMAIN-CONTAINING PROTEIN 2"/>
    <property type="match status" value="1"/>
</dbReference>
<dbReference type="GO" id="GO:0060271">
    <property type="term" value="P:cilium assembly"/>
    <property type="evidence" value="ECO:0007669"/>
    <property type="project" value="TreeGrafter"/>
</dbReference>
<keyword evidence="5" id="KW-0966">Cell projection</keyword>
<dbReference type="SUPFAM" id="SSF49562">
    <property type="entry name" value="C2 domain (Calcium/lipid-binding domain, CaLB)"/>
    <property type="match status" value="1"/>
</dbReference>
<name>A0A482XAP3_LAOST</name>
<dbReference type="STRING" id="195883.A0A482XAP3"/>
<evidence type="ECO:0000313" key="9">
    <source>
        <dbReference type="Proteomes" id="UP000291343"/>
    </source>
</evidence>
<dbReference type="InterPro" id="IPR010796">
    <property type="entry name" value="C2_B9-type_dom"/>
</dbReference>
<dbReference type="FunCoup" id="A0A482XAP3">
    <property type="interactions" value="39"/>
</dbReference>
<keyword evidence="3" id="KW-0970">Cilium biogenesis/degradation</keyword>
<keyword evidence="4" id="KW-0206">Cytoskeleton</keyword>
<evidence type="ECO:0000256" key="4">
    <source>
        <dbReference type="ARBA" id="ARBA00023212"/>
    </source>
</evidence>
<dbReference type="OrthoDB" id="184109at2759"/>
<evidence type="ECO:0000256" key="2">
    <source>
        <dbReference type="ARBA" id="ARBA00022490"/>
    </source>
</evidence>
<proteinExistence type="inferred from homology"/>
<dbReference type="InterPro" id="IPR035892">
    <property type="entry name" value="C2_domain_sf"/>
</dbReference>
<evidence type="ECO:0000256" key="3">
    <source>
        <dbReference type="ARBA" id="ARBA00022794"/>
    </source>
</evidence>
<comment type="similarity">
    <text evidence="6">Belongs to the B9D family.</text>
</comment>
<dbReference type="AlphaFoldDB" id="A0A482XAP3"/>
<keyword evidence="2" id="KW-0963">Cytoplasm</keyword>
<evidence type="ECO:0000256" key="5">
    <source>
        <dbReference type="ARBA" id="ARBA00023273"/>
    </source>
</evidence>
<dbReference type="Proteomes" id="UP000291343">
    <property type="component" value="Unassembled WGS sequence"/>
</dbReference>
<comment type="caution">
    <text evidence="8">The sequence shown here is derived from an EMBL/GenBank/DDBJ whole genome shotgun (WGS) entry which is preliminary data.</text>
</comment>
<dbReference type="EMBL" id="QKKF02014599">
    <property type="protein sequence ID" value="RZF42722.1"/>
    <property type="molecule type" value="Genomic_DNA"/>
</dbReference>
<comment type="subcellular location">
    <subcellularLocation>
        <location evidence="1">Cytoplasm</location>
        <location evidence="1">Cytoskeleton</location>
        <location evidence="1">Cilium basal body</location>
    </subcellularLocation>
</comment>
<organism evidence="8 9">
    <name type="scientific">Laodelphax striatellus</name>
    <name type="common">Small brown planthopper</name>
    <name type="synonym">Delphax striatella</name>
    <dbReference type="NCBI Taxonomy" id="195883"/>
    <lineage>
        <taxon>Eukaryota</taxon>
        <taxon>Metazoa</taxon>
        <taxon>Ecdysozoa</taxon>
        <taxon>Arthropoda</taxon>
        <taxon>Hexapoda</taxon>
        <taxon>Insecta</taxon>
        <taxon>Pterygota</taxon>
        <taxon>Neoptera</taxon>
        <taxon>Paraneoptera</taxon>
        <taxon>Hemiptera</taxon>
        <taxon>Auchenorrhyncha</taxon>
        <taxon>Fulgoroidea</taxon>
        <taxon>Delphacidae</taxon>
        <taxon>Criomorphinae</taxon>
        <taxon>Laodelphax</taxon>
    </lineage>
</organism>
<evidence type="ECO:0000313" key="8">
    <source>
        <dbReference type="EMBL" id="RZF42722.1"/>
    </source>
</evidence>
<accession>A0A482XAP3</accession>
<gene>
    <name evidence="8" type="ORF">LSTR_LSTR014567</name>
</gene>